<dbReference type="Pfam" id="PF03514">
    <property type="entry name" value="GRAS"/>
    <property type="match status" value="1"/>
</dbReference>
<accession>A0AA38Z9D7</accession>
<reference evidence="5 6" key="1">
    <citation type="journal article" date="2023" name="BMC Biotechnol.">
        <title>Vitis rotundifolia cv Carlos genome sequencing.</title>
        <authorList>
            <person name="Huff M."/>
            <person name="Hulse-Kemp A."/>
            <person name="Scheffler B."/>
            <person name="Youngblood R."/>
            <person name="Simpson S."/>
            <person name="Babiker E."/>
            <person name="Staton M."/>
        </authorList>
    </citation>
    <scope>NUCLEOTIDE SEQUENCE [LARGE SCALE GENOMIC DNA]</scope>
    <source>
        <tissue evidence="5">Leaf</tissue>
    </source>
</reference>
<feature type="region of interest" description="Leucine repeat II (LRII)" evidence="3">
    <location>
        <begin position="525"/>
        <end position="557"/>
    </location>
</feature>
<dbReference type="EMBL" id="JARBHA010000013">
    <property type="protein sequence ID" value="KAJ9684284.1"/>
    <property type="molecule type" value="Genomic_DNA"/>
</dbReference>
<dbReference type="Proteomes" id="UP001168098">
    <property type="component" value="Unassembled WGS sequence"/>
</dbReference>
<evidence type="ECO:0000313" key="6">
    <source>
        <dbReference type="Proteomes" id="UP001168098"/>
    </source>
</evidence>
<feature type="short sequence motif" description="VHIID" evidence="3">
    <location>
        <begin position="475"/>
        <end position="479"/>
    </location>
</feature>
<proteinExistence type="inferred from homology"/>
<dbReference type="PANTHER" id="PTHR31636">
    <property type="entry name" value="OSJNBA0084A10.13 PROTEIN-RELATED"/>
    <property type="match status" value="1"/>
</dbReference>
<keyword evidence="1" id="KW-0805">Transcription regulation</keyword>
<feature type="region of interest" description="VHIID" evidence="3">
    <location>
        <begin position="444"/>
        <end position="509"/>
    </location>
</feature>
<evidence type="ECO:0000256" key="3">
    <source>
        <dbReference type="PROSITE-ProRule" id="PRU01191"/>
    </source>
</evidence>
<evidence type="ECO:0000256" key="2">
    <source>
        <dbReference type="ARBA" id="ARBA00023163"/>
    </source>
</evidence>
<dbReference type="InterPro" id="IPR005202">
    <property type="entry name" value="TF_GRAS"/>
</dbReference>
<comment type="similarity">
    <text evidence="3">Belongs to the GRAS family.</text>
</comment>
<dbReference type="AlphaFoldDB" id="A0AA38Z9D7"/>
<evidence type="ECO:0000256" key="4">
    <source>
        <dbReference type="SAM" id="MobiDB-lite"/>
    </source>
</evidence>
<feature type="region of interest" description="Disordered" evidence="4">
    <location>
        <begin position="265"/>
        <end position="295"/>
    </location>
</feature>
<organism evidence="5 6">
    <name type="scientific">Vitis rotundifolia</name>
    <name type="common">Muscadine grape</name>
    <dbReference type="NCBI Taxonomy" id="103349"/>
    <lineage>
        <taxon>Eukaryota</taxon>
        <taxon>Viridiplantae</taxon>
        <taxon>Streptophyta</taxon>
        <taxon>Embryophyta</taxon>
        <taxon>Tracheophyta</taxon>
        <taxon>Spermatophyta</taxon>
        <taxon>Magnoliopsida</taxon>
        <taxon>eudicotyledons</taxon>
        <taxon>Gunneridae</taxon>
        <taxon>Pentapetalae</taxon>
        <taxon>rosids</taxon>
        <taxon>Vitales</taxon>
        <taxon>Vitaceae</taxon>
        <taxon>Viteae</taxon>
        <taxon>Vitis</taxon>
    </lineage>
</organism>
<feature type="region of interest" description="Disordered" evidence="4">
    <location>
        <begin position="331"/>
        <end position="361"/>
    </location>
</feature>
<keyword evidence="6" id="KW-1185">Reference proteome</keyword>
<keyword evidence="2" id="KW-0804">Transcription</keyword>
<protein>
    <submittedName>
        <fullName evidence="5">Uncharacterized protein</fullName>
    </submittedName>
</protein>
<evidence type="ECO:0000313" key="5">
    <source>
        <dbReference type="EMBL" id="KAJ9684284.1"/>
    </source>
</evidence>
<feature type="compositionally biased region" description="Basic and acidic residues" evidence="4">
    <location>
        <begin position="265"/>
        <end position="286"/>
    </location>
</feature>
<feature type="region of interest" description="SAW" evidence="3">
    <location>
        <begin position="663"/>
        <end position="738"/>
    </location>
</feature>
<comment type="caution">
    <text evidence="5">The sequence shown here is derived from an EMBL/GenBank/DDBJ whole genome shotgun (WGS) entry which is preliminary data.</text>
</comment>
<gene>
    <name evidence="5" type="ORF">PVL29_016661</name>
</gene>
<evidence type="ECO:0000256" key="1">
    <source>
        <dbReference type="ARBA" id="ARBA00023015"/>
    </source>
</evidence>
<name>A0AA38Z9D7_VITRO</name>
<feature type="region of interest" description="Leucine repeat I (LRI)" evidence="3">
    <location>
        <begin position="365"/>
        <end position="425"/>
    </location>
</feature>
<feature type="compositionally biased region" description="Polar residues" evidence="4">
    <location>
        <begin position="331"/>
        <end position="343"/>
    </location>
</feature>
<sequence length="740" mass="83773">MVMDQPLRRLYQSMNGIKLDKASSTILLGQNFTDGLKLQGPFLDKNDVDVPPWLPDTSSGNLLSWSSAGVEENPHEDCDFNDAALKYISQILMEEDMEEKTCMLQESLALEATEKLFYNVIGENYPPSIDHHCASSIDENHEDQYENNCSSFGGDNLVEPGWNWDVGEYRYPHMASQSTSSPFRSSNSADSKVDGFVDEPTSILEIPNRFSSSESSSQFRRGAEEARKFLPNGNGLFVGVVNNLSGLLVGEVKQDHEDMGFKVEKKHPNEHFAEGSRGKKNSHPEDLDAEEDRNTKQSAIFDELTVRSEMLDQVLLCDAVKSEAALRESLQNEASKTLQQQECQSKRSNSGKSRGRKKGGKKDVVDLSNLLTLCAQAVVSGNQRSANDQLKLIRQHASPMGDGMQRMAHYFVNGLEARLTGSGTEFYKGVLTRGTSAANTLKAYHLFLAICPFKKLLNFFSNATIRKLAEKAESLHIIDFGILYGFQWPSLIQRLSSRPGGPPKLRITGIDLPQPGFRPAERVQETGRRLANYAKSFNVPFEFNAIAQKWETIQVEDLKIDTEDVLVVNCHCRFRNLLDETVMVESPRDTVLNLIRKLNPVVFIQGIVNGGYGAPFFRTRFREALFHYSALFDMLEHIVPRERLERTLIEREFFGWEAMNVIACEGSERIERPESYRQCQFRNMRAGFMQLPLDEEIVSIAKEKLKLWYHKDFILAEEGQWLLLGWKGRMLFAISSWKPA</sequence>
<comment type="caution">
    <text evidence="3">Lacks conserved residue(s) required for the propagation of feature annotation.</text>
</comment>
<dbReference type="PROSITE" id="PS50985">
    <property type="entry name" value="GRAS"/>
    <property type="match status" value="1"/>
</dbReference>